<dbReference type="GO" id="GO:0004831">
    <property type="term" value="F:tyrosine-tRNA ligase activity"/>
    <property type="evidence" value="ECO:0007669"/>
    <property type="project" value="InterPro"/>
</dbReference>
<evidence type="ECO:0000313" key="5">
    <source>
        <dbReference type="Proteomes" id="UP001190700"/>
    </source>
</evidence>
<reference evidence="4 5" key="1">
    <citation type="journal article" date="2015" name="Genome Biol. Evol.">
        <title>Comparative Genomics of a Bacterivorous Green Alga Reveals Evolutionary Causalities and Consequences of Phago-Mixotrophic Mode of Nutrition.</title>
        <authorList>
            <person name="Burns J.A."/>
            <person name="Paasch A."/>
            <person name="Narechania A."/>
            <person name="Kim E."/>
        </authorList>
    </citation>
    <scope>NUCLEOTIDE SEQUENCE [LARGE SCALE GENOMIC DNA]</scope>
    <source>
        <strain evidence="4 5">PLY_AMNH</strain>
    </source>
</reference>
<proteinExistence type="predicted"/>
<dbReference type="Gene3D" id="3.10.290.10">
    <property type="entry name" value="RNA-binding S4 domain"/>
    <property type="match status" value="1"/>
</dbReference>
<gene>
    <name evidence="4" type="ORF">CYMTET_31268</name>
</gene>
<accession>A0AAE0FH48</accession>
<dbReference type="Proteomes" id="UP001190700">
    <property type="component" value="Unassembled WGS sequence"/>
</dbReference>
<comment type="caution">
    <text evidence="4">The sequence shown here is derived from an EMBL/GenBank/DDBJ whole genome shotgun (WGS) entry which is preliminary data.</text>
</comment>
<feature type="domain" description="Tyrosine--tRNA ligase SYY-like C-terminal" evidence="3">
    <location>
        <begin position="25"/>
        <end position="105"/>
    </location>
</feature>
<dbReference type="PANTHER" id="PTHR11766:SF0">
    <property type="entry name" value="TYROSINE--TRNA LIGASE, MITOCHONDRIAL"/>
    <property type="match status" value="1"/>
</dbReference>
<keyword evidence="5" id="KW-1185">Reference proteome</keyword>
<organism evidence="4 5">
    <name type="scientific">Cymbomonas tetramitiformis</name>
    <dbReference type="NCBI Taxonomy" id="36881"/>
    <lineage>
        <taxon>Eukaryota</taxon>
        <taxon>Viridiplantae</taxon>
        <taxon>Chlorophyta</taxon>
        <taxon>Pyramimonadophyceae</taxon>
        <taxon>Pyramimonadales</taxon>
        <taxon>Pyramimonadaceae</taxon>
        <taxon>Cymbomonas</taxon>
    </lineage>
</organism>
<evidence type="ECO:0000256" key="1">
    <source>
        <dbReference type="ARBA" id="ARBA00022884"/>
    </source>
</evidence>
<dbReference type="CDD" id="cd00165">
    <property type="entry name" value="S4"/>
    <property type="match status" value="1"/>
</dbReference>
<dbReference type="GO" id="GO:0003723">
    <property type="term" value="F:RNA binding"/>
    <property type="evidence" value="ECO:0007669"/>
    <property type="project" value="UniProtKB-KW"/>
</dbReference>
<dbReference type="EMBL" id="LGRX02018487">
    <property type="protein sequence ID" value="KAK3259747.1"/>
    <property type="molecule type" value="Genomic_DNA"/>
</dbReference>
<dbReference type="SUPFAM" id="SSF55174">
    <property type="entry name" value="Alpha-L RNA-binding motif"/>
    <property type="match status" value="1"/>
</dbReference>
<dbReference type="AlphaFoldDB" id="A0AAE0FH48"/>
<dbReference type="GO" id="GO:0005829">
    <property type="term" value="C:cytosol"/>
    <property type="evidence" value="ECO:0007669"/>
    <property type="project" value="TreeGrafter"/>
</dbReference>
<dbReference type="Pfam" id="PF22421">
    <property type="entry name" value="SYY_C-terminal"/>
    <property type="match status" value="1"/>
</dbReference>
<dbReference type="InterPro" id="IPR054608">
    <property type="entry name" value="SYY-like_C"/>
</dbReference>
<dbReference type="PROSITE" id="PS50889">
    <property type="entry name" value="S4"/>
    <property type="match status" value="1"/>
</dbReference>
<sequence>ALKATEGLRPGSKTEMDAETLDAIADMVPGVVLTRDQVVGQTAVDVMALAGIQKSKSEAKRAIQNGGARINNIKIEDVELVVDETKLLDGRMLLLGSGKKNKMLVRIE</sequence>
<dbReference type="InterPro" id="IPR036986">
    <property type="entry name" value="S4_RNA-bd_sf"/>
</dbReference>
<dbReference type="PANTHER" id="PTHR11766">
    <property type="entry name" value="TYROSYL-TRNA SYNTHETASE"/>
    <property type="match status" value="1"/>
</dbReference>
<feature type="non-terminal residue" evidence="4">
    <location>
        <position position="1"/>
    </location>
</feature>
<dbReference type="InterPro" id="IPR024088">
    <property type="entry name" value="Tyr-tRNA-ligase_bac-type"/>
</dbReference>
<dbReference type="FunFam" id="3.10.290.10:FF:000014">
    <property type="entry name" value="Tyrosine--tRNA ligase"/>
    <property type="match status" value="1"/>
</dbReference>
<name>A0AAE0FH48_9CHLO</name>
<protein>
    <recommendedName>
        <fullName evidence="3">Tyrosine--tRNA ligase SYY-like C-terminal domain-containing protein</fullName>
    </recommendedName>
</protein>
<dbReference type="GO" id="GO:0009570">
    <property type="term" value="C:chloroplast stroma"/>
    <property type="evidence" value="ECO:0007669"/>
    <property type="project" value="TreeGrafter"/>
</dbReference>
<evidence type="ECO:0000259" key="3">
    <source>
        <dbReference type="Pfam" id="PF22421"/>
    </source>
</evidence>
<evidence type="ECO:0000313" key="4">
    <source>
        <dbReference type="EMBL" id="KAK3259747.1"/>
    </source>
</evidence>
<dbReference type="GO" id="GO:0043039">
    <property type="term" value="P:tRNA aminoacylation"/>
    <property type="evidence" value="ECO:0007669"/>
    <property type="project" value="TreeGrafter"/>
</dbReference>
<evidence type="ECO:0000256" key="2">
    <source>
        <dbReference type="PROSITE-ProRule" id="PRU00182"/>
    </source>
</evidence>
<dbReference type="GO" id="GO:0005739">
    <property type="term" value="C:mitochondrion"/>
    <property type="evidence" value="ECO:0007669"/>
    <property type="project" value="TreeGrafter"/>
</dbReference>
<keyword evidence="1 2" id="KW-0694">RNA-binding</keyword>